<accession>A0A1F7VCE5</accession>
<dbReference type="SUPFAM" id="SSF53850">
    <property type="entry name" value="Periplasmic binding protein-like II"/>
    <property type="match status" value="1"/>
</dbReference>
<evidence type="ECO:0000313" key="3">
    <source>
        <dbReference type="Proteomes" id="UP000176593"/>
    </source>
</evidence>
<gene>
    <name evidence="2" type="ORF">A3I41_00590</name>
</gene>
<sequence>MLKRNIQYIMALASALAITACGKSEAPQTPVKDEPVVAEKAPVAETPPAAAANPAPTAVANPAPEAAPANLPKFTLAWSEYTTWSLLVTAKDVGLIDAAEGKHGELERKYGVDIVLVKADYGKTMEQYQGGIVDSVVITNTDALSVAQARFDTVKDSSVAAFATSVSEGADKIQTNPDIKNWAQLKGVPVFGDEMSVTRYLHWRGCAINKTDVKDYPFQNLNPVDGSNQFAANSNPEMRAFGGWSPETLKVAAARPDVNDLFNSSKLGKYEITDMFVVGQSALDRAGGKEAVKALAEAYTTMVNRAENTTTQAATLAAVSKNFSDTPADTIKLALTLTLAIKPDQAQAVFGSEDFKKTIPLTTEFAKSVTKTISGPVVTAFGTKAEAPSAVLRFDASYVTNPTVGANP</sequence>
<dbReference type="Proteomes" id="UP000176593">
    <property type="component" value="Unassembled WGS sequence"/>
</dbReference>
<evidence type="ECO:0000313" key="2">
    <source>
        <dbReference type="EMBL" id="OGL88212.1"/>
    </source>
</evidence>
<comment type="caution">
    <text evidence="2">The sequence shown here is derived from an EMBL/GenBank/DDBJ whole genome shotgun (WGS) entry which is preliminary data.</text>
</comment>
<dbReference type="PROSITE" id="PS51257">
    <property type="entry name" value="PROKAR_LIPOPROTEIN"/>
    <property type="match status" value="1"/>
</dbReference>
<organism evidence="2 3">
    <name type="scientific">Candidatus Uhrbacteria bacterium RIFCSPLOWO2_02_FULL_48_18</name>
    <dbReference type="NCBI Taxonomy" id="1802408"/>
    <lineage>
        <taxon>Bacteria</taxon>
        <taxon>Candidatus Uhriibacteriota</taxon>
    </lineage>
</organism>
<reference evidence="2 3" key="1">
    <citation type="journal article" date="2016" name="Nat. Commun.">
        <title>Thousands of microbial genomes shed light on interconnected biogeochemical processes in an aquifer system.</title>
        <authorList>
            <person name="Anantharaman K."/>
            <person name="Brown C.T."/>
            <person name="Hug L.A."/>
            <person name="Sharon I."/>
            <person name="Castelle C.J."/>
            <person name="Probst A.J."/>
            <person name="Thomas B.C."/>
            <person name="Singh A."/>
            <person name="Wilkins M.J."/>
            <person name="Karaoz U."/>
            <person name="Brodie E.L."/>
            <person name="Williams K.H."/>
            <person name="Hubbard S.S."/>
            <person name="Banfield J.F."/>
        </authorList>
    </citation>
    <scope>NUCLEOTIDE SEQUENCE [LARGE SCALE GENOMIC DNA]</scope>
</reference>
<proteinExistence type="predicted"/>
<evidence type="ECO:0000256" key="1">
    <source>
        <dbReference type="SAM" id="SignalP"/>
    </source>
</evidence>
<dbReference type="EMBL" id="MGEQ01000001">
    <property type="protein sequence ID" value="OGL88212.1"/>
    <property type="molecule type" value="Genomic_DNA"/>
</dbReference>
<feature type="chain" id="PRO_5009533229" description="SsuA/THI5-like domain-containing protein" evidence="1">
    <location>
        <begin position="27"/>
        <end position="408"/>
    </location>
</feature>
<evidence type="ECO:0008006" key="4">
    <source>
        <dbReference type="Google" id="ProtNLM"/>
    </source>
</evidence>
<dbReference type="AlphaFoldDB" id="A0A1F7VCE5"/>
<protein>
    <recommendedName>
        <fullName evidence="4">SsuA/THI5-like domain-containing protein</fullName>
    </recommendedName>
</protein>
<keyword evidence="1" id="KW-0732">Signal</keyword>
<name>A0A1F7VCE5_9BACT</name>
<feature type="signal peptide" evidence="1">
    <location>
        <begin position="1"/>
        <end position="26"/>
    </location>
</feature>